<evidence type="ECO:0000256" key="1">
    <source>
        <dbReference type="SAM" id="Coils"/>
    </source>
</evidence>
<organism evidence="3 4">
    <name type="scientific">Pseudobacteriovorax antillogorgiicola</name>
    <dbReference type="NCBI Taxonomy" id="1513793"/>
    <lineage>
        <taxon>Bacteria</taxon>
        <taxon>Pseudomonadati</taxon>
        <taxon>Bdellovibrionota</taxon>
        <taxon>Oligoflexia</taxon>
        <taxon>Oligoflexales</taxon>
        <taxon>Pseudobacteriovoracaceae</taxon>
        <taxon>Pseudobacteriovorax</taxon>
    </lineage>
</organism>
<keyword evidence="2" id="KW-0732">Signal</keyword>
<gene>
    <name evidence="3" type="ORF">SAMN06296036_12738</name>
</gene>
<accession>A0A1Y6CR59</accession>
<dbReference type="Proteomes" id="UP000192907">
    <property type="component" value="Unassembled WGS sequence"/>
</dbReference>
<dbReference type="EMBL" id="FWZT01000027">
    <property type="protein sequence ID" value="SMF72837.1"/>
    <property type="molecule type" value="Genomic_DNA"/>
</dbReference>
<evidence type="ECO:0000256" key="2">
    <source>
        <dbReference type="SAM" id="SignalP"/>
    </source>
</evidence>
<reference evidence="4" key="1">
    <citation type="submission" date="2017-04" db="EMBL/GenBank/DDBJ databases">
        <authorList>
            <person name="Varghese N."/>
            <person name="Submissions S."/>
        </authorList>
    </citation>
    <scope>NUCLEOTIDE SEQUENCE [LARGE SCALE GENOMIC DNA]</scope>
    <source>
        <strain evidence="4">RKEM611</strain>
    </source>
</reference>
<dbReference type="RefSeq" id="WP_132324418.1">
    <property type="nucleotide sequence ID" value="NZ_FWZT01000027.1"/>
</dbReference>
<feature type="chain" id="PRO_5012667107" evidence="2">
    <location>
        <begin position="19"/>
        <end position="238"/>
    </location>
</feature>
<protein>
    <submittedName>
        <fullName evidence="3">Uncharacterized protein</fullName>
    </submittedName>
</protein>
<dbReference type="OrthoDB" id="10010744at2"/>
<name>A0A1Y6CR59_9BACT</name>
<dbReference type="STRING" id="1513793.SAMN06296036_12738"/>
<dbReference type="AlphaFoldDB" id="A0A1Y6CR59"/>
<feature type="signal peptide" evidence="2">
    <location>
        <begin position="1"/>
        <end position="18"/>
    </location>
</feature>
<keyword evidence="4" id="KW-1185">Reference proteome</keyword>
<sequence length="238" mass="27387">MKFVLLSLLLIAYQMSFASSKKVEDVDSILDRLERKLMESKQESFLLNDNWNKPLRPPAKTNYSYKKTTIKPVLPSGEKLQEVSMAIDKIDREVKRLGADMERLKQILGQQIEHESLIEIATELQAPKESILRALTIHLDDYQIYQLNPDVGLWAPRTTVPIYFGPLKPGKHKVRIEGRVARVISENMPIDDNMFNTIEQEFTIDVPSGVFKKGFKIAIEKPGDKRFKTKAKIIEYNL</sequence>
<proteinExistence type="predicted"/>
<evidence type="ECO:0000313" key="4">
    <source>
        <dbReference type="Proteomes" id="UP000192907"/>
    </source>
</evidence>
<keyword evidence="1" id="KW-0175">Coiled coil</keyword>
<evidence type="ECO:0000313" key="3">
    <source>
        <dbReference type="EMBL" id="SMF72837.1"/>
    </source>
</evidence>
<feature type="coiled-coil region" evidence="1">
    <location>
        <begin position="23"/>
        <end position="50"/>
    </location>
</feature>